<dbReference type="AlphaFoldDB" id="A0A8S3S635"/>
<proteinExistence type="predicted"/>
<accession>A0A8S3S635</accession>
<evidence type="ECO:0000256" key="2">
    <source>
        <dbReference type="PROSITE-ProRule" id="PRU00302"/>
    </source>
</evidence>
<keyword evidence="3" id="KW-0472">Membrane</keyword>
<evidence type="ECO:0000256" key="3">
    <source>
        <dbReference type="SAM" id="Phobius"/>
    </source>
</evidence>
<protein>
    <recommendedName>
        <fullName evidence="4">Sushi domain-containing protein</fullName>
    </recommendedName>
</protein>
<dbReference type="PROSITE" id="PS50923">
    <property type="entry name" value="SUSHI"/>
    <property type="match status" value="1"/>
</dbReference>
<gene>
    <name evidence="5" type="ORF">MEDL_30286</name>
</gene>
<keyword evidence="3" id="KW-0812">Transmembrane</keyword>
<evidence type="ECO:0000256" key="1">
    <source>
        <dbReference type="ARBA" id="ARBA00023157"/>
    </source>
</evidence>
<comment type="caution">
    <text evidence="5">The sequence shown here is derived from an EMBL/GenBank/DDBJ whole genome shotgun (WGS) entry which is preliminary data.</text>
</comment>
<dbReference type="EMBL" id="CAJPWZ010001486">
    <property type="protein sequence ID" value="CAG2216560.1"/>
    <property type="molecule type" value="Genomic_DNA"/>
</dbReference>
<dbReference type="InterPro" id="IPR000436">
    <property type="entry name" value="Sushi_SCR_CCP_dom"/>
</dbReference>
<evidence type="ECO:0000313" key="6">
    <source>
        <dbReference type="Proteomes" id="UP000683360"/>
    </source>
</evidence>
<keyword evidence="1" id="KW-1015">Disulfide bond</keyword>
<keyword evidence="6" id="KW-1185">Reference proteome</keyword>
<feature type="transmembrane region" description="Helical" evidence="3">
    <location>
        <begin position="433"/>
        <end position="455"/>
    </location>
</feature>
<sequence>MYTPSFISTWYEIMAQNRSQSITTIDHGLGQYPVKVDVQVKVHVDGEDNIFSGIGSAHRDDDYPYPYGGVVYKYNDVHIKLATPYDTKTHIHYDSGGIAYTGGISNLYHGPNHLSGPYVRGFARVRAWKEADMPDVLFSQTINMSGGVSFLNNSYSHIDSLGGVVYAFDDEMVRLWVPTLEGLKTNGGVFSATDGWSLGGKRYSGIVDIKAWNFGCQQEVFHHEIVLGKNIDHNGTFQFPCFYDITNHLITVQIKALQNSGANSGMLFYGTGTTMASTQFGFGGVVYVYTEDKVMVWRPSDTASKGNIINIGERWGNGIAHQSSETAVVIIRVIRLKPREVCPVPPQGQHASFNEYDNNPGGVVTYQCLHGYVQVGGDVNRFCLKNLTWHGTSLVCKEIQTIQMDDILNAIRINSKTTSNARRSKISILDDRRSVWCIGYSGIAILVVIMCSVVVPDCIRISKHLCDYYSLYRK</sequence>
<dbReference type="Gene3D" id="2.10.70.10">
    <property type="entry name" value="Complement Module, domain 1"/>
    <property type="match status" value="1"/>
</dbReference>
<organism evidence="5 6">
    <name type="scientific">Mytilus edulis</name>
    <name type="common">Blue mussel</name>
    <dbReference type="NCBI Taxonomy" id="6550"/>
    <lineage>
        <taxon>Eukaryota</taxon>
        <taxon>Metazoa</taxon>
        <taxon>Spiralia</taxon>
        <taxon>Lophotrochozoa</taxon>
        <taxon>Mollusca</taxon>
        <taxon>Bivalvia</taxon>
        <taxon>Autobranchia</taxon>
        <taxon>Pteriomorphia</taxon>
        <taxon>Mytilida</taxon>
        <taxon>Mytiloidea</taxon>
        <taxon>Mytilidae</taxon>
        <taxon>Mytilinae</taxon>
        <taxon>Mytilus</taxon>
    </lineage>
</organism>
<reference evidence="5" key="1">
    <citation type="submission" date="2021-03" db="EMBL/GenBank/DDBJ databases">
        <authorList>
            <person name="Bekaert M."/>
        </authorList>
    </citation>
    <scope>NUCLEOTIDE SEQUENCE</scope>
</reference>
<name>A0A8S3S635_MYTED</name>
<evidence type="ECO:0000259" key="4">
    <source>
        <dbReference type="PROSITE" id="PS50923"/>
    </source>
</evidence>
<dbReference type="SUPFAM" id="SSF57535">
    <property type="entry name" value="Complement control module/SCR domain"/>
    <property type="match status" value="1"/>
</dbReference>
<dbReference type="Proteomes" id="UP000683360">
    <property type="component" value="Unassembled WGS sequence"/>
</dbReference>
<dbReference type="CDD" id="cd00033">
    <property type="entry name" value="CCP"/>
    <property type="match status" value="1"/>
</dbReference>
<dbReference type="SMART" id="SM00032">
    <property type="entry name" value="CCP"/>
    <property type="match status" value="1"/>
</dbReference>
<dbReference type="OrthoDB" id="6045112at2759"/>
<keyword evidence="2" id="KW-0768">Sushi</keyword>
<dbReference type="InterPro" id="IPR035976">
    <property type="entry name" value="Sushi/SCR/CCP_sf"/>
</dbReference>
<evidence type="ECO:0000313" key="5">
    <source>
        <dbReference type="EMBL" id="CAG2216560.1"/>
    </source>
</evidence>
<feature type="domain" description="Sushi" evidence="4">
    <location>
        <begin position="340"/>
        <end position="398"/>
    </location>
</feature>
<comment type="caution">
    <text evidence="2">Lacks conserved residue(s) required for the propagation of feature annotation.</text>
</comment>
<dbReference type="Pfam" id="PF00084">
    <property type="entry name" value="Sushi"/>
    <property type="match status" value="1"/>
</dbReference>
<keyword evidence="3" id="KW-1133">Transmembrane helix</keyword>